<name>A0A6J7WP80_9CAUD</name>
<dbReference type="EMBL" id="LR798276">
    <property type="protein sequence ID" value="CAB5219716.1"/>
    <property type="molecule type" value="Genomic_DNA"/>
</dbReference>
<organism evidence="2">
    <name type="scientific">uncultured Caudovirales phage</name>
    <dbReference type="NCBI Taxonomy" id="2100421"/>
    <lineage>
        <taxon>Viruses</taxon>
        <taxon>Duplodnaviria</taxon>
        <taxon>Heunggongvirae</taxon>
        <taxon>Uroviricota</taxon>
        <taxon>Caudoviricetes</taxon>
        <taxon>Peduoviridae</taxon>
        <taxon>Maltschvirus</taxon>
        <taxon>Maltschvirus maltsch</taxon>
    </lineage>
</organism>
<sequence>MAINNPMVDADNYDVDSADIAPKHGTTVQAGWGAAASALKPKEKASEYATDFRMSEQPQLVRFLEDAPFAVYEQHWIDRTEGKRSFVCLGDECPLCVIANDKPRPKFAFNVLVLSDEEPSVQILTTATTLARQLQAANEDPRRGPLTKYYWAISRQGTGPSTSYTLDRVKASDLAEEWELDPEEIDAIAKSAVVHEKSAVYVSPREDMLKLAHQLVS</sequence>
<evidence type="ECO:0000313" key="1">
    <source>
        <dbReference type="EMBL" id="CAB4128537.1"/>
    </source>
</evidence>
<evidence type="ECO:0000313" key="2">
    <source>
        <dbReference type="EMBL" id="CAB5219716.1"/>
    </source>
</evidence>
<reference evidence="2" key="1">
    <citation type="submission" date="2020-05" db="EMBL/GenBank/DDBJ databases">
        <authorList>
            <person name="Chiriac C."/>
            <person name="Salcher M."/>
            <person name="Ghai R."/>
            <person name="Kavagutti S V."/>
        </authorList>
    </citation>
    <scope>NUCLEOTIDE SEQUENCE</scope>
</reference>
<accession>A0A6J7WP80</accession>
<protein>
    <submittedName>
        <fullName evidence="2">Uncharacterized protein</fullName>
    </submittedName>
</protein>
<gene>
    <name evidence="1" type="ORF">UFOVP110_42</name>
    <name evidence="2" type="ORF">UFOVP223_122</name>
</gene>
<dbReference type="EMBL" id="LR796220">
    <property type="protein sequence ID" value="CAB4128537.1"/>
    <property type="molecule type" value="Genomic_DNA"/>
</dbReference>
<proteinExistence type="predicted"/>